<dbReference type="PATRIC" id="fig|927665.4.peg.790"/>
<reference evidence="2 3" key="1">
    <citation type="submission" date="2013-04" db="EMBL/GenBank/DDBJ databases">
        <title>The Genome Sequence of Parabacteroides goldsteinii DSM 19448.</title>
        <authorList>
            <consortium name="The Broad Institute Genomics Platform"/>
            <person name="Earl A."/>
            <person name="Ward D."/>
            <person name="Feldgarden M."/>
            <person name="Gevers D."/>
            <person name="Martens E."/>
            <person name="Sakamoto M."/>
            <person name="Benno Y."/>
            <person name="Song Y."/>
            <person name="Liu C."/>
            <person name="Lee J."/>
            <person name="Bolanos M."/>
            <person name="Vaisanen M.L."/>
            <person name="Finegold S.M."/>
            <person name="Walker B."/>
            <person name="Young S."/>
            <person name="Zeng Q."/>
            <person name="Gargeya S."/>
            <person name="Fitzgerald M."/>
            <person name="Haas B."/>
            <person name="Abouelleil A."/>
            <person name="Allen A.W."/>
            <person name="Alvarado L."/>
            <person name="Arachchi H.M."/>
            <person name="Berlin A.M."/>
            <person name="Chapman S.B."/>
            <person name="Gainer-Dewar J."/>
            <person name="Goldberg J."/>
            <person name="Griggs A."/>
            <person name="Gujja S."/>
            <person name="Hansen M."/>
            <person name="Howarth C."/>
            <person name="Imamovic A."/>
            <person name="Ireland A."/>
            <person name="Larimer J."/>
            <person name="McCowan C."/>
            <person name="Murphy C."/>
            <person name="Pearson M."/>
            <person name="Poon T.W."/>
            <person name="Priest M."/>
            <person name="Roberts A."/>
            <person name="Saif S."/>
            <person name="Shea T."/>
            <person name="Sisk P."/>
            <person name="Sykes S."/>
            <person name="Wortman J."/>
            <person name="Nusbaum C."/>
            <person name="Birren B."/>
        </authorList>
    </citation>
    <scope>NUCLEOTIDE SEQUENCE [LARGE SCALE GENOMIC DNA]</scope>
    <source>
        <strain evidence="2 3">DSM 19448</strain>
    </source>
</reference>
<dbReference type="InterPro" id="IPR026444">
    <property type="entry name" value="Secre_tail"/>
</dbReference>
<dbReference type="RefSeq" id="WP_046145349.1">
    <property type="nucleotide sequence ID" value="NZ_KQ033912.1"/>
</dbReference>
<dbReference type="EMBL" id="AQHV01000004">
    <property type="protein sequence ID" value="KKB58954.1"/>
    <property type="molecule type" value="Genomic_DNA"/>
</dbReference>
<dbReference type="Gene3D" id="3.30.160.710">
    <property type="match status" value="1"/>
</dbReference>
<sequence>MKKVYLIDVSRRLLIFVLLLGGYITQAAAADIYVPVKDVLSYYEGTSDANAEQLKSHIQSLLQGVVDQSDQAAIISDVTIRGNGGDQTGDLVAGSYNYTFKVTSTSSITLNFERTIGTGNINPATLFGELDHDQVVVSNAIEIKARQAVGDLKFPANWGNYVYGTSVSDLHSKIQVLDMPGVSFNDASVFLVKDGVSVQYTGNNMLEAGKYDVVITFPPTDQFAYEPGLTNCTKQATGSYISTKQLIVKEKPIDNTVFPVFAEKVGGLGELDPASNLNLNRIKNLIRNNITSSDDFISEIKIYSGNGFTSEITTGRLVPGNVYSYRVVLLPNYGAGSNVSAGVGGASVSLNTTEWSYDIVSAIAIGKNTLQVKLPDFVSSPIRIGDYADNTATATMLKRLIQDINPEMVDQNLVPQVEVTGGTVSSGMADNTYLGYKVTVQGDLAQTNLNFVTNGNVSSANLVVNGNVCTFSNSLLFVTTLPTTHSLIYPGNYQIDYEKDMLPNAVIRRIKSDLLVRNAGVLGNETFVVRLINNDLSNKNAIAETDDSFGYKIIITKSATLQEIEIPTNQRINIVDKGTTIEITYSKSIAIVPRPAINFTFGEYTVQYVKDMTREQVADKVREYIYMANPYNIEYIENVQITNSRIRENMGTATYRVTLSGDLDALFSEVTVNGQPHSPTTFEGTVNITPRPIAKVKLYKYEFKKEGASNEMIEKAIMADLLLKNPDMKGAYISSVTLVPAIGRDLYSYTVVFNPNDNIQKIEVTNEDGGLIIPIELFGYTTATYLRSVRLTDNGQSLAEYPLPINVQLPLWERPFGQTADEYALALLSDFRLTPGADRVTVPDLNNWGVKTYLINNETSTGDVPVRIAGESYPQVSDLYGYEVVTSSNTQFSEYYTLNYTAPSSIHLTKDGNDVIAKLALRIVKAKRTLTLPEVNVTYRDINTKVALLDSVKKAVLEDPANEEFFELVTKTGVKPLKSFTVTINNIEEEGTTAVKTYTYSVAFVQKVTDNIEIRETGAKTLVVNAAPVVFTFPTDISYRYGKRKVAIEADILSQFLAANEGLLSSYACFENPADLFKVMLTTADCQAEATETMPKNGDYGYRVDVLDPALLSNFQLDNQFGSNFHNVQNSVQIGQRKLTITLPTYLAATAEEETAAKAVFTFGKATKAQIVQQIYDDIVALNGSKIKSDYTLVVDLVTAKAQLDKQNPVIGEYDYTVDLTSADYTFVYAIEGVEVTTEPDTEVITAVKAVKVVAPGVVVTFNEKELKGIWTIMSGAPVYDLTNLTLAADDYGFSLVSLVEDPEIPTAAMTKARWDKLFSTNKLHWALYRNDKLQFHGNTLNSVLVDSIKNNVTQGTFKLRIIDASTLKAAIGNFEIQLDTDLANLKVTPATVEVKAAKDTYTKVYGTEVTKDSDLNAKLVFATEPKLTAAKLLADKNVIDLFETLLPSEVSVYAADAPVGDYQIRAVDAMVKEMLTPVIGVKFTASETQAKVTVTPAPLTAADLTITLSVTREYGEDATDADVYAAVTGELSDAFQAEISKLLNAENVNRTSWLDLSGVNKKTDVGTYELRLTSSAAAQIAALLPNFDITGATIVNAGLTVTKAPLTVRAKSYSRPYGGGNPDLEIEYIGLKNNEYENLADVFSVMPKIATDAKSDSRGSYDIYFTTEGVARNYTVTHENGTLSIDKIRRTIIWPYDQRNLVIPVGETVELSAYLKSEADGKPSINDIRYELSGNDRERVILSEVARGKYAVTGHVRTEGDDYVTITVYADGDDTYEDATPVTGTIKVIAPEGDAAKVNVIVSNVTSIYDGNPRTVSVKVTDVETGEEVKDFSIYYEGDQLGSVPTTYPSSQDAPTDAGVYTVTVKATLGSVTYAYTAKNKMVIAPKAVVVTARSFDIKYGNELPSYANAYDYNKNDFLNGEDFKVGQAPVVRIEAYNGKAGSYKLTPYSAQDFGHNYVVTYVSGFLKVSKAALTILADNKESVYGKELEELTYTATGFVKSETLKDLGFAPRISSTVTRTSDAGVYPITFSDNYTSDNYEVSYVDGKYSVIAASQKITWNPESVIDVEGGDVILTASASSKLPVTFNSSNDAVAYVNQIGDAWILTPVTSGTVTVTAMQHGNKNYNAAEPVVVTFLVDDEYLSVDNEKITVTDYIEVYPRLFTHSVTVAAPSEIKQVELLLMNGTLQKVIRKPGSVIDLSSFGSGIYLLNVTLEDGTFKSVKIIKK</sequence>
<dbReference type="Gene3D" id="2.60.40.1080">
    <property type="match status" value="1"/>
</dbReference>
<proteinExistence type="predicted"/>
<evidence type="ECO:0000259" key="1">
    <source>
        <dbReference type="Pfam" id="PF18676"/>
    </source>
</evidence>
<evidence type="ECO:0000313" key="2">
    <source>
        <dbReference type="EMBL" id="KKB58954.1"/>
    </source>
</evidence>
<feature type="domain" description="MBG" evidence="1">
    <location>
        <begin position="1607"/>
        <end position="1685"/>
    </location>
</feature>
<organism evidence="2 3">
    <name type="scientific">Parabacteroides goldsteinii DSM 19448 = WAL 12034</name>
    <dbReference type="NCBI Taxonomy" id="927665"/>
    <lineage>
        <taxon>Bacteria</taxon>
        <taxon>Pseudomonadati</taxon>
        <taxon>Bacteroidota</taxon>
        <taxon>Bacteroidia</taxon>
        <taxon>Bacteroidales</taxon>
        <taxon>Tannerellaceae</taxon>
        <taxon>Parabacteroides</taxon>
    </lineage>
</organism>
<evidence type="ECO:0000313" key="3">
    <source>
        <dbReference type="Proteomes" id="UP000033047"/>
    </source>
</evidence>
<feature type="domain" description="MBG" evidence="1">
    <location>
        <begin position="1975"/>
        <end position="2050"/>
    </location>
</feature>
<protein>
    <submittedName>
        <fullName evidence="2">Por secretion system C-terminal sorting domain-containing protein</fullName>
    </submittedName>
</protein>
<dbReference type="Pfam" id="PF18676">
    <property type="entry name" value="MBG_2"/>
    <property type="match status" value="2"/>
</dbReference>
<name>A0A0F5JMK5_9BACT</name>
<dbReference type="Proteomes" id="UP000033047">
    <property type="component" value="Unassembled WGS sequence"/>
</dbReference>
<gene>
    <name evidence="2" type="ORF">HMPREF1535_00775</name>
</gene>
<dbReference type="NCBIfam" id="TIGR04183">
    <property type="entry name" value="Por_Secre_tail"/>
    <property type="match status" value="1"/>
</dbReference>
<dbReference type="InterPro" id="IPR008964">
    <property type="entry name" value="Invasin/intimin_cell_adhesion"/>
</dbReference>
<comment type="caution">
    <text evidence="2">The sequence shown here is derived from an EMBL/GenBank/DDBJ whole genome shotgun (WGS) entry which is preliminary data.</text>
</comment>
<dbReference type="HOGENOM" id="CLU_230947_0_0_10"/>
<dbReference type="InterPro" id="IPR041286">
    <property type="entry name" value="MBG_2"/>
</dbReference>
<dbReference type="SUPFAM" id="SSF49373">
    <property type="entry name" value="Invasin/intimin cell-adhesion fragments"/>
    <property type="match status" value="1"/>
</dbReference>
<dbReference type="STRING" id="927665.HMPREF1535_00775"/>
<accession>A0A0F5JMK5</accession>